<dbReference type="EMBL" id="DXHV01000037">
    <property type="protein sequence ID" value="HIW00216.1"/>
    <property type="molecule type" value="Genomic_DNA"/>
</dbReference>
<dbReference type="Proteomes" id="UP000886752">
    <property type="component" value="Unassembled WGS sequence"/>
</dbReference>
<evidence type="ECO:0000256" key="1">
    <source>
        <dbReference type="ARBA" id="ARBA00022723"/>
    </source>
</evidence>
<keyword evidence="2" id="KW-0408">Iron</keyword>
<reference evidence="5" key="1">
    <citation type="journal article" date="2021" name="PeerJ">
        <title>Extensive microbial diversity within the chicken gut microbiome revealed by metagenomics and culture.</title>
        <authorList>
            <person name="Gilroy R."/>
            <person name="Ravi A."/>
            <person name="Getino M."/>
            <person name="Pursley I."/>
            <person name="Horton D.L."/>
            <person name="Alikhan N.F."/>
            <person name="Baker D."/>
            <person name="Gharbi K."/>
            <person name="Hall N."/>
            <person name="Watson M."/>
            <person name="Adriaenssens E.M."/>
            <person name="Foster-Nyarko E."/>
            <person name="Jarju S."/>
            <person name="Secka A."/>
            <person name="Antonio M."/>
            <person name="Oren A."/>
            <person name="Chaudhuri R.R."/>
            <person name="La Ragione R."/>
            <person name="Hildebrand F."/>
            <person name="Pallen M.J."/>
        </authorList>
    </citation>
    <scope>NUCLEOTIDE SEQUENCE</scope>
    <source>
        <strain evidence="5">ChiHecec2B26-446</strain>
    </source>
</reference>
<evidence type="ECO:0000259" key="4">
    <source>
        <dbReference type="PROSITE" id="PS51379"/>
    </source>
</evidence>
<dbReference type="PROSITE" id="PS51379">
    <property type="entry name" value="4FE4S_FER_2"/>
    <property type="match status" value="1"/>
</dbReference>
<dbReference type="CDD" id="cd19100">
    <property type="entry name" value="AKR_unchar"/>
    <property type="match status" value="1"/>
</dbReference>
<keyword evidence="1" id="KW-0479">Metal-binding</keyword>
<comment type="caution">
    <text evidence="5">The sequence shown here is derived from an EMBL/GenBank/DDBJ whole genome shotgun (WGS) entry which is preliminary data.</text>
</comment>
<name>A0A9D1TQ83_9BACT</name>
<dbReference type="InterPro" id="IPR017900">
    <property type="entry name" value="4Fe4S_Fe_S_CS"/>
</dbReference>
<gene>
    <name evidence="5" type="ORF">H9894_03390</name>
</gene>
<dbReference type="InterPro" id="IPR053135">
    <property type="entry name" value="AKR2_Oxidoreductase"/>
</dbReference>
<dbReference type="Gene3D" id="3.20.20.100">
    <property type="entry name" value="NADP-dependent oxidoreductase domain"/>
    <property type="match status" value="1"/>
</dbReference>
<dbReference type="PANTHER" id="PTHR43312:SF1">
    <property type="entry name" value="NADP-DEPENDENT OXIDOREDUCTASE DOMAIN-CONTAINING PROTEIN"/>
    <property type="match status" value="1"/>
</dbReference>
<proteinExistence type="predicted"/>
<feature type="domain" description="4Fe-4S ferredoxin-type" evidence="4">
    <location>
        <begin position="327"/>
        <end position="356"/>
    </location>
</feature>
<evidence type="ECO:0000313" key="6">
    <source>
        <dbReference type="Proteomes" id="UP000886752"/>
    </source>
</evidence>
<dbReference type="AlphaFoldDB" id="A0A9D1TQ83"/>
<dbReference type="GO" id="GO:0046872">
    <property type="term" value="F:metal ion binding"/>
    <property type="evidence" value="ECO:0007669"/>
    <property type="project" value="UniProtKB-KW"/>
</dbReference>
<dbReference type="InterPro" id="IPR023210">
    <property type="entry name" value="NADP_OxRdtase_dom"/>
</dbReference>
<keyword evidence="3" id="KW-0411">Iron-sulfur</keyword>
<evidence type="ECO:0000256" key="2">
    <source>
        <dbReference type="ARBA" id="ARBA00023004"/>
    </source>
</evidence>
<reference evidence="5" key="2">
    <citation type="submission" date="2021-04" db="EMBL/GenBank/DDBJ databases">
        <authorList>
            <person name="Gilroy R."/>
        </authorList>
    </citation>
    <scope>NUCLEOTIDE SEQUENCE</scope>
    <source>
        <strain evidence="5">ChiHecec2B26-446</strain>
    </source>
</reference>
<accession>A0A9D1TQ83</accession>
<dbReference type="Pfam" id="PF00248">
    <property type="entry name" value="Aldo_ket_red"/>
    <property type="match status" value="1"/>
</dbReference>
<dbReference type="GO" id="GO:0051536">
    <property type="term" value="F:iron-sulfur cluster binding"/>
    <property type="evidence" value="ECO:0007669"/>
    <property type="project" value="UniProtKB-KW"/>
</dbReference>
<dbReference type="InterPro" id="IPR036812">
    <property type="entry name" value="NAD(P)_OxRdtase_dom_sf"/>
</dbReference>
<dbReference type="PANTHER" id="PTHR43312">
    <property type="entry name" value="D-THREO-ALDOSE 1-DEHYDROGENASE"/>
    <property type="match status" value="1"/>
</dbReference>
<dbReference type="Pfam" id="PF13183">
    <property type="entry name" value="Fer4_8"/>
    <property type="match status" value="1"/>
</dbReference>
<dbReference type="SUPFAM" id="SSF46548">
    <property type="entry name" value="alpha-helical ferredoxin"/>
    <property type="match status" value="1"/>
</dbReference>
<dbReference type="SUPFAM" id="SSF51430">
    <property type="entry name" value="NAD(P)-linked oxidoreductase"/>
    <property type="match status" value="1"/>
</dbReference>
<dbReference type="PROSITE" id="PS00198">
    <property type="entry name" value="4FE4S_FER_1"/>
    <property type="match status" value="1"/>
</dbReference>
<dbReference type="InterPro" id="IPR017896">
    <property type="entry name" value="4Fe4S_Fe-S-bd"/>
</dbReference>
<evidence type="ECO:0000313" key="5">
    <source>
        <dbReference type="EMBL" id="HIW00216.1"/>
    </source>
</evidence>
<organism evidence="5 6">
    <name type="scientific">Candidatus Desulfovibrio intestinipullorum</name>
    <dbReference type="NCBI Taxonomy" id="2838536"/>
    <lineage>
        <taxon>Bacteria</taxon>
        <taxon>Pseudomonadati</taxon>
        <taxon>Thermodesulfobacteriota</taxon>
        <taxon>Desulfovibrionia</taxon>
        <taxon>Desulfovibrionales</taxon>
        <taxon>Desulfovibrionaceae</taxon>
        <taxon>Desulfovibrio</taxon>
    </lineage>
</organism>
<evidence type="ECO:0000256" key="3">
    <source>
        <dbReference type="ARBA" id="ARBA00023014"/>
    </source>
</evidence>
<protein>
    <submittedName>
        <fullName evidence="5">Aldo/keto reductase</fullName>
    </submittedName>
</protein>
<sequence length="367" mass="40969">MEYRINRRTGEAISIIGLGSGSLPLSSEEEGVATLEMACAQGINYYDLATSESRCFRLFGTALAGVRSKIRYQLHFGAMYAPDKSYAWSLNLDRIKRSVAWQLEELKTDYIDYGFIHCLDEEKDWTTYRTNGVLEYLESLKSQGVVHHLGFSTHTPAVAHQILDADLADMMMFSINAGYDYQHGEFAHGSASERMALYQRCEAMGVGISVMKPFSGGQLVQEKTSPFGRALTSWQCMQYALDKPGVLTVLPGVRNRQDLENVLGYLDASPEERDYSAISTLTPGDMEGRCVYCNHCQPCPAGLDVGLINKYYDLARAGDDLAVDHYRHLALHADACTQCGHCNHRCPFHVDQMARMKEVAAYFATTN</sequence>